<evidence type="ECO:0000256" key="5">
    <source>
        <dbReference type="HAMAP-Rule" id="MF_00514"/>
    </source>
</evidence>
<keyword evidence="2 5" id="KW-0689">Ribosomal protein</keyword>
<dbReference type="GO" id="GO:0015934">
    <property type="term" value="C:large ribosomal subunit"/>
    <property type="evidence" value="ECO:0007669"/>
    <property type="project" value="TreeGrafter"/>
</dbReference>
<keyword evidence="8" id="KW-1185">Reference proteome</keyword>
<dbReference type="GO" id="GO:0006412">
    <property type="term" value="P:translation"/>
    <property type="evidence" value="ECO:0007669"/>
    <property type="project" value="UniProtKB-UniRule"/>
</dbReference>
<proteinExistence type="inferred from homology"/>
<dbReference type="AlphaFoldDB" id="D1CFH8"/>
<dbReference type="OrthoDB" id="47476at2"/>
<evidence type="ECO:0000256" key="6">
    <source>
        <dbReference type="RuleBase" id="RU000568"/>
    </source>
</evidence>
<dbReference type="KEGG" id="ttr:Tter_0767"/>
<evidence type="ECO:0000313" key="7">
    <source>
        <dbReference type="EMBL" id="ACZ41684.1"/>
    </source>
</evidence>
<dbReference type="Pfam" id="PF01632">
    <property type="entry name" value="Ribosomal_L35p"/>
    <property type="match status" value="1"/>
</dbReference>
<dbReference type="FunFam" id="4.10.410.60:FF:000001">
    <property type="entry name" value="50S ribosomal protein L35"/>
    <property type="match status" value="1"/>
</dbReference>
<organism evidence="7 8">
    <name type="scientific">Thermobaculum terrenum (strain ATCC BAA-798 / CCMEE 7001 / YNP1)</name>
    <dbReference type="NCBI Taxonomy" id="525904"/>
    <lineage>
        <taxon>Bacteria</taxon>
        <taxon>Bacillati</taxon>
        <taxon>Chloroflexota</taxon>
        <taxon>Chloroflexia</taxon>
        <taxon>Candidatus Thermobaculales</taxon>
        <taxon>Candidatus Thermobaculaceae</taxon>
        <taxon>Thermobaculum</taxon>
    </lineage>
</organism>
<evidence type="ECO:0000256" key="3">
    <source>
        <dbReference type="ARBA" id="ARBA00023274"/>
    </source>
</evidence>
<name>D1CFH8_THET1</name>
<dbReference type="STRING" id="525904.Tter_0767"/>
<dbReference type="HAMAP" id="MF_00514">
    <property type="entry name" value="Ribosomal_bL35"/>
    <property type="match status" value="1"/>
</dbReference>
<dbReference type="RefSeq" id="WP_012874719.1">
    <property type="nucleotide sequence ID" value="NC_013525.1"/>
</dbReference>
<evidence type="ECO:0000256" key="1">
    <source>
        <dbReference type="ARBA" id="ARBA00006598"/>
    </source>
</evidence>
<evidence type="ECO:0000256" key="2">
    <source>
        <dbReference type="ARBA" id="ARBA00022980"/>
    </source>
</evidence>
<dbReference type="SUPFAM" id="SSF143034">
    <property type="entry name" value="L35p-like"/>
    <property type="match status" value="1"/>
</dbReference>
<dbReference type="NCBIfam" id="TIGR00001">
    <property type="entry name" value="rpmI_bact"/>
    <property type="match status" value="1"/>
</dbReference>
<dbReference type="EMBL" id="CP001825">
    <property type="protein sequence ID" value="ACZ41684.1"/>
    <property type="molecule type" value="Genomic_DNA"/>
</dbReference>
<dbReference type="Gene3D" id="4.10.410.60">
    <property type="match status" value="1"/>
</dbReference>
<dbReference type="PANTHER" id="PTHR33343">
    <property type="entry name" value="54S RIBOSOMAL PROTEIN BL35M"/>
    <property type="match status" value="1"/>
</dbReference>
<accession>D1CFH8</accession>
<dbReference type="GO" id="GO:0003735">
    <property type="term" value="F:structural constituent of ribosome"/>
    <property type="evidence" value="ECO:0007669"/>
    <property type="project" value="InterPro"/>
</dbReference>
<dbReference type="InterPro" id="IPR001706">
    <property type="entry name" value="Ribosomal_bL35"/>
</dbReference>
<dbReference type="PRINTS" id="PR00064">
    <property type="entry name" value="RIBOSOMALL35"/>
</dbReference>
<sequence length="66" mass="7774">MPKLKTNKSAKRRFKITGTGKILRTKGMKSHLRRKKSTRAKQDFDRMFEVSPADRKRLRRALPYGV</sequence>
<evidence type="ECO:0000256" key="4">
    <source>
        <dbReference type="ARBA" id="ARBA00071664"/>
    </source>
</evidence>
<evidence type="ECO:0000313" key="8">
    <source>
        <dbReference type="Proteomes" id="UP000000323"/>
    </source>
</evidence>
<dbReference type="PROSITE" id="PS00936">
    <property type="entry name" value="RIBOSOMAL_L35"/>
    <property type="match status" value="1"/>
</dbReference>
<gene>
    <name evidence="5" type="primary">rpmI</name>
    <name evidence="7" type="ordered locus">Tter_0767</name>
</gene>
<dbReference type="Proteomes" id="UP000000323">
    <property type="component" value="Chromosome 1"/>
</dbReference>
<dbReference type="eggNOG" id="COG0291">
    <property type="taxonomic scope" value="Bacteria"/>
</dbReference>
<comment type="similarity">
    <text evidence="1 5 6">Belongs to the bacterial ribosomal protein bL35 family.</text>
</comment>
<protein>
    <recommendedName>
        <fullName evidence="4 5">Large ribosomal subunit protein bL35</fullName>
    </recommendedName>
</protein>
<keyword evidence="3 5" id="KW-0687">Ribonucleoprotein</keyword>
<dbReference type="HOGENOM" id="CLU_169643_4_1_0"/>
<dbReference type="InterPro" id="IPR021137">
    <property type="entry name" value="Ribosomal_bL35-like"/>
</dbReference>
<dbReference type="PANTHER" id="PTHR33343:SF1">
    <property type="entry name" value="LARGE RIBOSOMAL SUBUNIT PROTEIN BL35M"/>
    <property type="match status" value="1"/>
</dbReference>
<reference evidence="8" key="1">
    <citation type="journal article" date="2010" name="Stand. Genomic Sci.">
        <title>Complete genome sequence of 'Thermobaculum terrenum' type strain (YNP1).</title>
        <authorList>
            <person name="Kiss H."/>
            <person name="Cleland D."/>
            <person name="Lapidus A."/>
            <person name="Lucas S."/>
            <person name="Glavina Del Rio T."/>
            <person name="Nolan M."/>
            <person name="Tice H."/>
            <person name="Han C."/>
            <person name="Goodwin L."/>
            <person name="Pitluck S."/>
            <person name="Liolios K."/>
            <person name="Ivanova N."/>
            <person name="Mavromatis K."/>
            <person name="Ovchinnikova G."/>
            <person name="Pati A."/>
            <person name="Chen A."/>
            <person name="Palaniappan K."/>
            <person name="Land M."/>
            <person name="Hauser L."/>
            <person name="Chang Y."/>
            <person name="Jeffries C."/>
            <person name="Lu M."/>
            <person name="Brettin T."/>
            <person name="Detter J."/>
            <person name="Goker M."/>
            <person name="Tindall B."/>
            <person name="Beck B."/>
            <person name="McDermott T."/>
            <person name="Woyke T."/>
            <person name="Bristow J."/>
            <person name="Eisen J."/>
            <person name="Markowitz V."/>
            <person name="Hugenholtz P."/>
            <person name="Kyrpides N."/>
            <person name="Klenk H."/>
            <person name="Cheng J."/>
        </authorList>
    </citation>
    <scope>NUCLEOTIDE SEQUENCE [LARGE SCALE GENOMIC DNA]</scope>
    <source>
        <strain evidence="8">ATCC BAA-798 / YNP1</strain>
    </source>
</reference>
<dbReference type="InterPro" id="IPR018265">
    <property type="entry name" value="Ribosomal_bL35_CS"/>
</dbReference>
<dbReference type="InterPro" id="IPR037229">
    <property type="entry name" value="Ribosomal_bL35_sf"/>
</dbReference>